<protein>
    <submittedName>
        <fullName evidence="1">Uncharacterized protein</fullName>
    </submittedName>
</protein>
<sequence length="67" mass="7771">MYLTIISDTKGTILSLPIDRDINIQASDWIAIGECKYCVRRKEYSIEPINDTNCRQVVVKCIKIYVF</sequence>
<dbReference type="EMBL" id="BK014649">
    <property type="protein sequence ID" value="DAD65870.1"/>
    <property type="molecule type" value="Genomic_DNA"/>
</dbReference>
<proteinExistence type="predicted"/>
<evidence type="ECO:0000313" key="1">
    <source>
        <dbReference type="EMBL" id="DAD65870.1"/>
    </source>
</evidence>
<reference evidence="1" key="1">
    <citation type="journal article" date="2021" name="Proc. Natl. Acad. Sci. U.S.A.">
        <title>A Catalog of Tens of Thousands of Viruses from Human Metagenomes Reveals Hidden Associations with Chronic Diseases.</title>
        <authorList>
            <person name="Tisza M.J."/>
            <person name="Buck C.B."/>
        </authorList>
    </citation>
    <scope>NUCLEOTIDE SEQUENCE</scope>
    <source>
        <strain evidence="1">Ctt4r3</strain>
    </source>
</reference>
<organism evidence="1">
    <name type="scientific">CrAss-like virus sp. ctt4r3</name>
    <dbReference type="NCBI Taxonomy" id="2823619"/>
    <lineage>
        <taxon>Viruses</taxon>
        <taxon>Duplodnaviria</taxon>
        <taxon>Heunggongvirae</taxon>
        <taxon>Uroviricota</taxon>
        <taxon>Caudoviricetes</taxon>
        <taxon>Crassvirales</taxon>
    </lineage>
</organism>
<name>A0A8S5L7J1_9CAUD</name>
<accession>A0A8S5L7J1</accession>